<sequence>MHIAVIGAGMIGSAAARHLTDMGHQVTLVGPAEPADLATWTGPYASHYDAGRITRQLDPYLFYSRVSRASIGRYRALEKASGVEFFSEVGSLMAGPDGSEQMNRLEATRDRDGVPCETLRGAALAERFPFFDFEPGMLGLYEPAMAGVVNPRGMVSAQITCATAGGARLVRDTVEGIDDGASGVTLRLGSGETLAADRALVATGGFTRKLLGDVLPFSVYRRTVVFFEISEAEAERITGMPTLITLLPNGEDPYMLPPVRYPDGKLYLKMGGDRVDNAVTTPEELTEWFRSTGDPEVASYVESMMRARMPSLDILSTSSGACVTTYTPSNVPHFEAVSEHVFTAFADSGRGAKNSDELGRLGALRVAGEALPEWASEAAVAAT</sequence>
<dbReference type="RefSeq" id="WP_097144599.1">
    <property type="nucleotide sequence ID" value="NZ_OBEA01000001.1"/>
</dbReference>
<dbReference type="InterPro" id="IPR006076">
    <property type="entry name" value="FAD-dep_OxRdtase"/>
</dbReference>
<dbReference type="Gene3D" id="3.30.9.10">
    <property type="entry name" value="D-Amino Acid Oxidase, subunit A, domain 2"/>
    <property type="match status" value="1"/>
</dbReference>
<reference evidence="6 7" key="1">
    <citation type="journal article" date="2018" name="Int. J. Syst. Evol. Microbiol.">
        <title>Pseudooceanicola lipolyticus sp. nov., a marine alphaproteobacterium, reclassification of Oceanicola flagellatus as Pseudooceanicola flagellatus comb. nov. and emended description of the genus Pseudooceanicola.</title>
        <authorList>
            <person name="Huang M.-M."/>
            <person name="Guo L.-L."/>
            <person name="Wu Y.-H."/>
            <person name="Lai Q.-L."/>
            <person name="Shao Z.-Z."/>
            <person name="Wang C.-S."/>
            <person name="Wu M."/>
            <person name="Xu X.-W."/>
        </authorList>
    </citation>
    <scope>NUCLEOTIDE SEQUENCE [LARGE SCALE GENOMIC DNA]</scope>
    <source>
        <strain evidence="6 7">Ar-45</strain>
    </source>
</reference>
<evidence type="ECO:0000256" key="1">
    <source>
        <dbReference type="ARBA" id="ARBA00001974"/>
    </source>
</evidence>
<comment type="caution">
    <text evidence="6">The sequence shown here is derived from an EMBL/GenBank/DDBJ whole genome shotgun (WGS) entry which is preliminary data.</text>
</comment>
<dbReference type="SUPFAM" id="SSF51905">
    <property type="entry name" value="FAD/NAD(P)-binding domain"/>
    <property type="match status" value="1"/>
</dbReference>
<gene>
    <name evidence="6" type="ORF">CVM39_06150</name>
</gene>
<dbReference type="Gene3D" id="3.50.50.60">
    <property type="entry name" value="FAD/NAD(P)-binding domain"/>
    <property type="match status" value="1"/>
</dbReference>
<evidence type="ECO:0000259" key="5">
    <source>
        <dbReference type="Pfam" id="PF01266"/>
    </source>
</evidence>
<evidence type="ECO:0000313" key="6">
    <source>
        <dbReference type="EMBL" id="PJE30289.1"/>
    </source>
</evidence>
<name>A0ABX4MQU2_9RHOB</name>
<dbReference type="PANTHER" id="PTHR10961:SF10">
    <property type="entry name" value="FAD DEPENDENT OXIDOREDUCTASE DOMAIN-CONTAINING PROTEIN"/>
    <property type="match status" value="1"/>
</dbReference>
<comment type="cofactor">
    <cofactor evidence="1">
        <name>FAD</name>
        <dbReference type="ChEBI" id="CHEBI:57692"/>
    </cofactor>
</comment>
<keyword evidence="3" id="KW-0274">FAD</keyword>
<keyword evidence="4" id="KW-0560">Oxidoreductase</keyword>
<dbReference type="PANTHER" id="PTHR10961">
    <property type="entry name" value="PEROXISOMAL SARCOSINE OXIDASE"/>
    <property type="match status" value="1"/>
</dbReference>
<proteinExistence type="predicted"/>
<evidence type="ECO:0000256" key="3">
    <source>
        <dbReference type="ARBA" id="ARBA00022827"/>
    </source>
</evidence>
<evidence type="ECO:0000256" key="2">
    <source>
        <dbReference type="ARBA" id="ARBA00022630"/>
    </source>
</evidence>
<dbReference type="EMBL" id="PGTD01000013">
    <property type="protein sequence ID" value="PJE30289.1"/>
    <property type="molecule type" value="Genomic_DNA"/>
</dbReference>
<protein>
    <submittedName>
        <fullName evidence="6">FAD-dependent oxidoreductase</fullName>
    </submittedName>
</protein>
<keyword evidence="2" id="KW-0285">Flavoprotein</keyword>
<keyword evidence="7" id="KW-1185">Reference proteome</keyword>
<organism evidence="6 7">
    <name type="scientific">Pseudooceanicola antarcticus</name>
    <dbReference type="NCBI Taxonomy" id="1247613"/>
    <lineage>
        <taxon>Bacteria</taxon>
        <taxon>Pseudomonadati</taxon>
        <taxon>Pseudomonadota</taxon>
        <taxon>Alphaproteobacteria</taxon>
        <taxon>Rhodobacterales</taxon>
        <taxon>Paracoccaceae</taxon>
        <taxon>Pseudooceanicola</taxon>
    </lineage>
</organism>
<evidence type="ECO:0000256" key="4">
    <source>
        <dbReference type="ARBA" id="ARBA00023002"/>
    </source>
</evidence>
<dbReference type="SUPFAM" id="SSF54373">
    <property type="entry name" value="FAD-linked reductases, C-terminal domain"/>
    <property type="match status" value="1"/>
</dbReference>
<feature type="domain" description="FAD dependent oxidoreductase" evidence="5">
    <location>
        <begin position="3"/>
        <end position="361"/>
    </location>
</feature>
<accession>A0ABX4MQU2</accession>
<dbReference type="InterPro" id="IPR036188">
    <property type="entry name" value="FAD/NAD-bd_sf"/>
</dbReference>
<dbReference type="InterPro" id="IPR045170">
    <property type="entry name" value="MTOX"/>
</dbReference>
<dbReference type="Proteomes" id="UP000231702">
    <property type="component" value="Unassembled WGS sequence"/>
</dbReference>
<dbReference type="Pfam" id="PF01266">
    <property type="entry name" value="DAO"/>
    <property type="match status" value="1"/>
</dbReference>
<evidence type="ECO:0000313" key="7">
    <source>
        <dbReference type="Proteomes" id="UP000231702"/>
    </source>
</evidence>